<dbReference type="AlphaFoldDB" id="A0A1I5TLW6"/>
<accession>A0A1I5TLW6</accession>
<dbReference type="Proteomes" id="UP000199356">
    <property type="component" value="Unassembled WGS sequence"/>
</dbReference>
<organism evidence="1 2">
    <name type="scientific">Tranquillimonas alkanivorans</name>
    <dbReference type="NCBI Taxonomy" id="441119"/>
    <lineage>
        <taxon>Bacteria</taxon>
        <taxon>Pseudomonadati</taxon>
        <taxon>Pseudomonadota</taxon>
        <taxon>Alphaproteobacteria</taxon>
        <taxon>Rhodobacterales</taxon>
        <taxon>Roseobacteraceae</taxon>
        <taxon>Tranquillimonas</taxon>
    </lineage>
</organism>
<reference evidence="1 2" key="1">
    <citation type="submission" date="2016-10" db="EMBL/GenBank/DDBJ databases">
        <authorList>
            <person name="de Groot N.N."/>
        </authorList>
    </citation>
    <scope>NUCLEOTIDE SEQUENCE [LARGE SCALE GENOMIC DNA]</scope>
    <source>
        <strain evidence="1 2">DSM 19547</strain>
    </source>
</reference>
<dbReference type="RefSeq" id="WP_177215189.1">
    <property type="nucleotide sequence ID" value="NZ_FOXA01000014.1"/>
</dbReference>
<dbReference type="EMBL" id="FOXA01000014">
    <property type="protein sequence ID" value="SFP84030.1"/>
    <property type="molecule type" value="Genomic_DNA"/>
</dbReference>
<evidence type="ECO:0000313" key="2">
    <source>
        <dbReference type="Proteomes" id="UP000199356"/>
    </source>
</evidence>
<dbReference type="STRING" id="441119.SAMN04488047_11422"/>
<evidence type="ECO:0000313" key="1">
    <source>
        <dbReference type="EMBL" id="SFP84030.1"/>
    </source>
</evidence>
<sequence>MLSGKNAVFHRENGLVPAHEAKAWLEGRDSFFPSIWQSARPVQTAEIHTFYYEDPIFVPQARDGSIFHPGLERRNGFTIGEKGREFQVPDFKDGLRELQVMPVPAWRRPSPGRGGWGIVRGITWTRVNWEELDRRARSEMELRKLTEESEDDDV</sequence>
<protein>
    <submittedName>
        <fullName evidence="1">Uncharacterized protein</fullName>
    </submittedName>
</protein>
<keyword evidence="2" id="KW-1185">Reference proteome</keyword>
<gene>
    <name evidence="1" type="ORF">SAMN04488047_11422</name>
</gene>
<name>A0A1I5TLW6_9RHOB</name>
<proteinExistence type="predicted"/>